<comment type="caution">
    <text evidence="2">The sequence shown here is derived from an EMBL/GenBank/DDBJ whole genome shotgun (WGS) entry which is preliminary data.</text>
</comment>
<gene>
    <name evidence="2" type="ORF">CTA1_3833</name>
</gene>
<feature type="region of interest" description="Disordered" evidence="1">
    <location>
        <begin position="16"/>
        <end position="57"/>
    </location>
</feature>
<dbReference type="AlphaFoldDB" id="A0A4U6X6D8"/>
<protein>
    <submittedName>
        <fullName evidence="2">Uncharacterized protein</fullName>
    </submittedName>
</protein>
<name>A0A4U6X6D8_9PEZI</name>
<feature type="compositionally biased region" description="Basic and acidic residues" evidence="1">
    <location>
        <begin position="35"/>
        <end position="44"/>
    </location>
</feature>
<sequence length="65" mass="6919">MAFFVSSPRVSVMATVEENGGMEMDSMETTQPGGEGEKEGDRTGGGRSSRTLRRNGGPAVIWRGI</sequence>
<reference evidence="2 3" key="1">
    <citation type="journal article" date="2019" name="PLoS ONE">
        <title>Comparative genome analysis indicates high evolutionary potential of pathogenicity genes in Colletotrichum tanaceti.</title>
        <authorList>
            <person name="Lelwala R.V."/>
            <person name="Korhonen P.K."/>
            <person name="Young N.D."/>
            <person name="Scott J.B."/>
            <person name="Ades P.A."/>
            <person name="Gasser R.B."/>
            <person name="Taylor P.W.J."/>
        </authorList>
    </citation>
    <scope>NUCLEOTIDE SEQUENCE [LARGE SCALE GENOMIC DNA]</scope>
    <source>
        <strain evidence="2">BRIP57314</strain>
    </source>
</reference>
<keyword evidence="3" id="KW-1185">Reference proteome</keyword>
<evidence type="ECO:0000313" key="2">
    <source>
        <dbReference type="EMBL" id="TKW48987.1"/>
    </source>
</evidence>
<organism evidence="2 3">
    <name type="scientific">Colletotrichum tanaceti</name>
    <dbReference type="NCBI Taxonomy" id="1306861"/>
    <lineage>
        <taxon>Eukaryota</taxon>
        <taxon>Fungi</taxon>
        <taxon>Dikarya</taxon>
        <taxon>Ascomycota</taxon>
        <taxon>Pezizomycotina</taxon>
        <taxon>Sordariomycetes</taxon>
        <taxon>Hypocreomycetidae</taxon>
        <taxon>Glomerellales</taxon>
        <taxon>Glomerellaceae</taxon>
        <taxon>Colletotrichum</taxon>
        <taxon>Colletotrichum destructivum species complex</taxon>
    </lineage>
</organism>
<proteinExistence type="predicted"/>
<evidence type="ECO:0000313" key="3">
    <source>
        <dbReference type="Proteomes" id="UP000310108"/>
    </source>
</evidence>
<accession>A0A4U6X6D8</accession>
<dbReference type="Proteomes" id="UP000310108">
    <property type="component" value="Unassembled WGS sequence"/>
</dbReference>
<evidence type="ECO:0000256" key="1">
    <source>
        <dbReference type="SAM" id="MobiDB-lite"/>
    </source>
</evidence>
<dbReference type="EMBL" id="PJEX01000649">
    <property type="protein sequence ID" value="TKW48987.1"/>
    <property type="molecule type" value="Genomic_DNA"/>
</dbReference>